<evidence type="ECO:0000256" key="1">
    <source>
        <dbReference type="SAM" id="SignalP"/>
    </source>
</evidence>
<sequence length="194" mass="19940">MMLRKTLALIAAAVLCMGAAPAKPAPATAKPAAAKPAAAKPAAIGPKPAASTGAFDIRDPASLAALLTAAGAKAQPPRKDQDAVLVAVTSVAADFSIQFLGCDPQGRACKAAMFDHLSGPGTPTFAQLNAFSQTSATCRTYQDRSGKPHVVYSTLLFADDSRDHARTQLAAWQGCIAEFGEFLKDPNAYLASAP</sequence>
<organism evidence="2 3">
    <name type="scientific">Phenylobacterium hankyongense</name>
    <dbReference type="NCBI Taxonomy" id="1813876"/>
    <lineage>
        <taxon>Bacteria</taxon>
        <taxon>Pseudomonadati</taxon>
        <taxon>Pseudomonadota</taxon>
        <taxon>Alphaproteobacteria</taxon>
        <taxon>Caulobacterales</taxon>
        <taxon>Caulobacteraceae</taxon>
        <taxon>Phenylobacterium</taxon>
    </lineage>
</organism>
<protein>
    <recommendedName>
        <fullName evidence="4">YbjN domain-containing protein</fullName>
    </recommendedName>
</protein>
<accession>A0A328B2K2</accession>
<gene>
    <name evidence="2" type="ORF">DJ021_09725</name>
</gene>
<feature type="chain" id="PRO_5016308083" description="YbjN domain-containing protein" evidence="1">
    <location>
        <begin position="23"/>
        <end position="194"/>
    </location>
</feature>
<name>A0A328B2K2_9CAUL</name>
<comment type="caution">
    <text evidence="2">The sequence shown here is derived from an EMBL/GenBank/DDBJ whole genome shotgun (WGS) entry which is preliminary data.</text>
</comment>
<dbReference type="OrthoDB" id="7210618at2"/>
<evidence type="ECO:0000313" key="3">
    <source>
        <dbReference type="Proteomes" id="UP000249842"/>
    </source>
</evidence>
<dbReference type="AlphaFoldDB" id="A0A328B2K2"/>
<keyword evidence="3" id="KW-1185">Reference proteome</keyword>
<feature type="signal peptide" evidence="1">
    <location>
        <begin position="1"/>
        <end position="22"/>
    </location>
</feature>
<dbReference type="Proteomes" id="UP000249842">
    <property type="component" value="Unassembled WGS sequence"/>
</dbReference>
<proteinExistence type="predicted"/>
<keyword evidence="1" id="KW-0732">Signal</keyword>
<dbReference type="EMBL" id="QFYP01000001">
    <property type="protein sequence ID" value="RAK60064.1"/>
    <property type="molecule type" value="Genomic_DNA"/>
</dbReference>
<evidence type="ECO:0008006" key="4">
    <source>
        <dbReference type="Google" id="ProtNLM"/>
    </source>
</evidence>
<reference evidence="3" key="1">
    <citation type="submission" date="2018-05" db="EMBL/GenBank/DDBJ databases">
        <authorList>
            <person name="Li X."/>
        </authorList>
    </citation>
    <scope>NUCLEOTIDE SEQUENCE [LARGE SCALE GENOMIC DNA]</scope>
    <source>
        <strain evidence="3">HKS-05</strain>
    </source>
</reference>
<evidence type="ECO:0000313" key="2">
    <source>
        <dbReference type="EMBL" id="RAK60064.1"/>
    </source>
</evidence>
<dbReference type="RefSeq" id="WP_111457357.1">
    <property type="nucleotide sequence ID" value="NZ_QFYP01000001.1"/>
</dbReference>